<evidence type="ECO:0008006" key="3">
    <source>
        <dbReference type="Google" id="ProtNLM"/>
    </source>
</evidence>
<proteinExistence type="predicted"/>
<organism evidence="1 2">
    <name type="scientific">Gordonia jinhuaensis</name>
    <dbReference type="NCBI Taxonomy" id="1517702"/>
    <lineage>
        <taxon>Bacteria</taxon>
        <taxon>Bacillati</taxon>
        <taxon>Actinomycetota</taxon>
        <taxon>Actinomycetes</taxon>
        <taxon>Mycobacteriales</taxon>
        <taxon>Gordoniaceae</taxon>
        <taxon>Gordonia</taxon>
    </lineage>
</organism>
<gene>
    <name evidence="1" type="ORF">GCM10011489_25550</name>
</gene>
<reference evidence="1" key="2">
    <citation type="submission" date="2020-09" db="EMBL/GenBank/DDBJ databases">
        <authorList>
            <person name="Sun Q."/>
            <person name="Zhou Y."/>
        </authorList>
    </citation>
    <scope>NUCLEOTIDE SEQUENCE</scope>
    <source>
        <strain evidence="1">CGMCC 1.12827</strain>
    </source>
</reference>
<evidence type="ECO:0000313" key="1">
    <source>
        <dbReference type="EMBL" id="GGB36532.1"/>
    </source>
</evidence>
<dbReference type="Gene3D" id="1.10.287.1060">
    <property type="entry name" value="ESAT-6-like"/>
    <property type="match status" value="1"/>
</dbReference>
<dbReference type="Proteomes" id="UP000621454">
    <property type="component" value="Unassembled WGS sequence"/>
</dbReference>
<dbReference type="InterPro" id="IPR022536">
    <property type="entry name" value="EspC"/>
</dbReference>
<dbReference type="InterPro" id="IPR036689">
    <property type="entry name" value="ESAT-6-like_sf"/>
</dbReference>
<dbReference type="SUPFAM" id="SSF140453">
    <property type="entry name" value="EsxAB dimer-like"/>
    <property type="match status" value="1"/>
</dbReference>
<dbReference type="AlphaFoldDB" id="A0A916WV58"/>
<accession>A0A916WV58</accession>
<dbReference type="GO" id="GO:0009306">
    <property type="term" value="P:protein secretion"/>
    <property type="evidence" value="ECO:0007669"/>
    <property type="project" value="InterPro"/>
</dbReference>
<evidence type="ECO:0000313" key="2">
    <source>
        <dbReference type="Proteomes" id="UP000621454"/>
    </source>
</evidence>
<name>A0A916WV58_9ACTN</name>
<comment type="caution">
    <text evidence="1">The sequence shown here is derived from an EMBL/GenBank/DDBJ whole genome shotgun (WGS) entry which is preliminary data.</text>
</comment>
<keyword evidence="2" id="KW-1185">Reference proteome</keyword>
<dbReference type="EMBL" id="BMGC01000018">
    <property type="protein sequence ID" value="GGB36532.1"/>
    <property type="molecule type" value="Genomic_DNA"/>
</dbReference>
<reference evidence="1" key="1">
    <citation type="journal article" date="2014" name="Int. J. Syst. Evol. Microbiol.">
        <title>Complete genome sequence of Corynebacterium casei LMG S-19264T (=DSM 44701T), isolated from a smear-ripened cheese.</title>
        <authorList>
            <consortium name="US DOE Joint Genome Institute (JGI-PGF)"/>
            <person name="Walter F."/>
            <person name="Albersmeier A."/>
            <person name="Kalinowski J."/>
            <person name="Ruckert C."/>
        </authorList>
    </citation>
    <scope>NUCLEOTIDE SEQUENCE</scope>
    <source>
        <strain evidence="1">CGMCC 1.12827</strain>
    </source>
</reference>
<protein>
    <recommendedName>
        <fullName evidence="3">Excreted virulence factor EspC, type VII ESX diderm</fullName>
    </recommendedName>
</protein>
<dbReference type="Pfam" id="PF10824">
    <property type="entry name" value="T7SS_ESX_EspC"/>
    <property type="match status" value="1"/>
</dbReference>
<sequence length="107" mass="11370">MEIYLMSMRVDPTELRGAATSFNGFAGDIRGIAPVTASPTTSGMEWSDTAKALGPVDDTCKRALDVLANRMSSIEDLLNKSAADYRDTDTDAADKLKSLGGLAPEVK</sequence>